<dbReference type="PANTHER" id="PTHR15657">
    <property type="entry name" value="THYROID TRANSCRIPTION FACTOR 1-ASSOCIATED PROTEIN 26"/>
    <property type="match status" value="1"/>
</dbReference>
<sequence length="184" mass="22488">MKARIEDIPDEKQSTENVGKGRKSFNKKHYRIQKYSNKYKINQWEERRKKAILRNFYKELDKDQKQNLKKPSVSKNNDQNEDVKQPKKMSAFRRAKQEFLNKQDEKRKRMEQVSQMKAKREEALKKYKEKRMETYKKLSKKTKKGQPVMKDRLEMLLERIQQQVSNVSYTSDRQNFELFILQIF</sequence>
<comment type="caution">
    <text evidence="2">The sequence shown here is derived from an EMBL/GenBank/DDBJ whole genome shotgun (WGS) entry which is preliminary data.</text>
</comment>
<feature type="compositionally biased region" description="Basic and acidic residues" evidence="1">
    <location>
        <begin position="1"/>
        <end position="14"/>
    </location>
</feature>
<protein>
    <recommendedName>
        <fullName evidence="4">Thyroid transcription factor 1-associated protein 26</fullName>
    </recommendedName>
</protein>
<dbReference type="PANTHER" id="PTHR15657:SF1">
    <property type="entry name" value="THYROID TRANSCRIPTION FACTOR 1-ASSOCIATED PROTEIN 26"/>
    <property type="match status" value="1"/>
</dbReference>
<keyword evidence="3" id="KW-1185">Reference proteome</keyword>
<name>A0ABP1NZ36_XYLVO</name>
<feature type="region of interest" description="Disordered" evidence="1">
    <location>
        <begin position="58"/>
        <end position="94"/>
    </location>
</feature>
<evidence type="ECO:0000256" key="1">
    <source>
        <dbReference type="SAM" id="MobiDB-lite"/>
    </source>
</evidence>
<organism evidence="2 3">
    <name type="scientific">Xylocopa violacea</name>
    <name type="common">Violet carpenter bee</name>
    <name type="synonym">Apis violacea</name>
    <dbReference type="NCBI Taxonomy" id="135666"/>
    <lineage>
        <taxon>Eukaryota</taxon>
        <taxon>Metazoa</taxon>
        <taxon>Ecdysozoa</taxon>
        <taxon>Arthropoda</taxon>
        <taxon>Hexapoda</taxon>
        <taxon>Insecta</taxon>
        <taxon>Pterygota</taxon>
        <taxon>Neoptera</taxon>
        <taxon>Endopterygota</taxon>
        <taxon>Hymenoptera</taxon>
        <taxon>Apocrita</taxon>
        <taxon>Aculeata</taxon>
        <taxon>Apoidea</taxon>
        <taxon>Anthophila</taxon>
        <taxon>Apidae</taxon>
        <taxon>Xylocopa</taxon>
        <taxon>Xylocopa</taxon>
    </lineage>
</organism>
<proteinExistence type="predicted"/>
<dbReference type="InterPro" id="IPR013730">
    <property type="entry name" value="Fyv7/TAP26"/>
</dbReference>
<feature type="region of interest" description="Disordered" evidence="1">
    <location>
        <begin position="1"/>
        <end position="27"/>
    </location>
</feature>
<evidence type="ECO:0000313" key="3">
    <source>
        <dbReference type="Proteomes" id="UP001642520"/>
    </source>
</evidence>
<dbReference type="EMBL" id="CAXAJV020001293">
    <property type="protein sequence ID" value="CAL7945501.1"/>
    <property type="molecule type" value="Genomic_DNA"/>
</dbReference>
<accession>A0ABP1NZ36</accession>
<reference evidence="2 3" key="1">
    <citation type="submission" date="2024-08" db="EMBL/GenBank/DDBJ databases">
        <authorList>
            <person name="Will J Nash"/>
            <person name="Angela Man"/>
            <person name="Seanna McTaggart"/>
            <person name="Kendall Baker"/>
            <person name="Tom Barker"/>
            <person name="Leah Catchpole"/>
            <person name="Alex Durrant"/>
            <person name="Karim Gharbi"/>
            <person name="Naomi Irish"/>
            <person name="Gemy Kaithakottil"/>
            <person name="Debby Ku"/>
            <person name="Aaliyah Providence"/>
            <person name="Felix Shaw"/>
            <person name="David Swarbreck"/>
            <person name="Chris Watkins"/>
            <person name="Ann M. McCartney"/>
            <person name="Giulio Formenti"/>
            <person name="Alice Mouton"/>
            <person name="Noel Vella"/>
            <person name="Bjorn M von Reumont"/>
            <person name="Adriana Vella"/>
            <person name="Wilfried Haerty"/>
        </authorList>
    </citation>
    <scope>NUCLEOTIDE SEQUENCE [LARGE SCALE GENOMIC DNA]</scope>
</reference>
<dbReference type="Proteomes" id="UP001642520">
    <property type="component" value="Unassembled WGS sequence"/>
</dbReference>
<dbReference type="Pfam" id="PF08524">
    <property type="entry name" value="rRNA_processing"/>
    <property type="match status" value="1"/>
</dbReference>
<gene>
    <name evidence="2" type="ORF">XYLVIOL_LOCUS7246</name>
</gene>
<evidence type="ECO:0008006" key="4">
    <source>
        <dbReference type="Google" id="ProtNLM"/>
    </source>
</evidence>
<evidence type="ECO:0000313" key="2">
    <source>
        <dbReference type="EMBL" id="CAL7945501.1"/>
    </source>
</evidence>